<protein>
    <recommendedName>
        <fullName evidence="9">Transcriptional regulatory protein DEP1</fullName>
    </recommendedName>
</protein>
<feature type="region of interest" description="Disordered" evidence="6">
    <location>
        <begin position="503"/>
        <end position="529"/>
    </location>
</feature>
<evidence type="ECO:0000256" key="2">
    <source>
        <dbReference type="ARBA" id="ARBA00022491"/>
    </source>
</evidence>
<evidence type="ECO:0000256" key="5">
    <source>
        <dbReference type="ARBA" id="ARBA00023242"/>
    </source>
</evidence>
<dbReference type="InterPro" id="IPR013907">
    <property type="entry name" value="Sds3"/>
</dbReference>
<feature type="compositionally biased region" description="Acidic residues" evidence="6">
    <location>
        <begin position="285"/>
        <end position="311"/>
    </location>
</feature>
<comment type="subcellular location">
    <subcellularLocation>
        <location evidence="1">Nucleus</location>
    </subcellularLocation>
</comment>
<dbReference type="GO" id="GO:0010468">
    <property type="term" value="P:regulation of gene expression"/>
    <property type="evidence" value="ECO:0007669"/>
    <property type="project" value="UniProtKB-ARBA"/>
</dbReference>
<feature type="compositionally biased region" description="Basic residues" evidence="6">
    <location>
        <begin position="264"/>
        <end position="277"/>
    </location>
</feature>
<organism evidence="7 8">
    <name type="scientific">Myriangium duriaei CBS 260.36</name>
    <dbReference type="NCBI Taxonomy" id="1168546"/>
    <lineage>
        <taxon>Eukaryota</taxon>
        <taxon>Fungi</taxon>
        <taxon>Dikarya</taxon>
        <taxon>Ascomycota</taxon>
        <taxon>Pezizomycotina</taxon>
        <taxon>Dothideomycetes</taxon>
        <taxon>Dothideomycetidae</taxon>
        <taxon>Myriangiales</taxon>
        <taxon>Myriangiaceae</taxon>
        <taxon>Myriangium</taxon>
    </lineage>
</organism>
<sequence>MLAAAVASRTSEQPPQDPIHRPSSSNPYASPTPLGNGRTPSISPLSQTSKTSKIHHDSAIAGDTSGGSPLNGFRARLEGRENDSTAGDNDQRDRSSSLSDIEGSFGEQENDESGTDDALTPAPEEDRDSEAETERVDPTPQKGGNPAKMSLSAPLHSIKEDILSDTDSVRASEDRDSSRQPIGFAGRKRKRTLLGQDISSVAIRSDDSDSDGALIKKRAARKPASEVAIEQTEKSGSQTEERDDATDEIDRIPTPEIHSPSKTIRSHKAKGRSHKKQQPQVQETVEVEMDERDDVEGDADDENGDNLGPEESENRNDAMDTLTGLHKAYFLMRSRMFGDRIADAEAELVQLQQPQPAHTEYIRQLQAVTDRRDTKIQQEMKLHQYKKQALRNQTLGNRSQLLSQYLQEAREIREDILYDLGKQWYDVQKERRAAQSEELEQYIQKFPTKRSEQVRQQTKYNTEVSILSGVAKYVGFPAAPEISTVRPQELDDDMKAMKIMRRQPQPAYQPPKHEYTPRPPVPSSAPTSDHLAQKEFLEQTPWANPHHPVHAQSRTPSAFGHHGLNTQPTPPFSLLNRPTSAFSTPHLGAGPPGGEQVAPGSNDTIGASDPPSSVLAAPPTADRIRLIPFEHGGDISPTAHVKRAPGTKRDFSGLSSASTIDMQPDGAVDHRPVMPMDGPPPHQPFMTSALHSGHGQASQS</sequence>
<gene>
    <name evidence="7" type="ORF">K461DRAFT_72051</name>
</gene>
<comment type="caution">
    <text evidence="7">The sequence shown here is derived from an EMBL/GenBank/DDBJ whole genome shotgun (WGS) entry which is preliminary data.</text>
</comment>
<evidence type="ECO:0000256" key="3">
    <source>
        <dbReference type="ARBA" id="ARBA00023015"/>
    </source>
</evidence>
<evidence type="ECO:0000256" key="6">
    <source>
        <dbReference type="SAM" id="MobiDB-lite"/>
    </source>
</evidence>
<feature type="region of interest" description="Disordered" evidence="6">
    <location>
        <begin position="1"/>
        <end position="190"/>
    </location>
</feature>
<dbReference type="EMBL" id="ML996095">
    <property type="protein sequence ID" value="KAF2147771.1"/>
    <property type="molecule type" value="Genomic_DNA"/>
</dbReference>
<dbReference type="SMART" id="SM01401">
    <property type="entry name" value="Sds3"/>
    <property type="match status" value="1"/>
</dbReference>
<feature type="compositionally biased region" description="Polar residues" evidence="6">
    <location>
        <begin position="685"/>
        <end position="700"/>
    </location>
</feature>
<feature type="region of interest" description="Disordered" evidence="6">
    <location>
        <begin position="543"/>
        <end position="617"/>
    </location>
</feature>
<dbReference type="Proteomes" id="UP000799439">
    <property type="component" value="Unassembled WGS sequence"/>
</dbReference>
<feature type="region of interest" description="Disordered" evidence="6">
    <location>
        <begin position="630"/>
        <end position="700"/>
    </location>
</feature>
<keyword evidence="5" id="KW-0539">Nucleus</keyword>
<evidence type="ECO:0008006" key="9">
    <source>
        <dbReference type="Google" id="ProtNLM"/>
    </source>
</evidence>
<dbReference type="GO" id="GO:0005654">
    <property type="term" value="C:nucleoplasm"/>
    <property type="evidence" value="ECO:0007669"/>
    <property type="project" value="UniProtKB-ARBA"/>
</dbReference>
<dbReference type="OrthoDB" id="20886at2759"/>
<reference evidence="7" key="1">
    <citation type="journal article" date="2020" name="Stud. Mycol.">
        <title>101 Dothideomycetes genomes: a test case for predicting lifestyles and emergence of pathogens.</title>
        <authorList>
            <person name="Haridas S."/>
            <person name="Albert R."/>
            <person name="Binder M."/>
            <person name="Bloem J."/>
            <person name="Labutti K."/>
            <person name="Salamov A."/>
            <person name="Andreopoulos B."/>
            <person name="Baker S."/>
            <person name="Barry K."/>
            <person name="Bills G."/>
            <person name="Bluhm B."/>
            <person name="Cannon C."/>
            <person name="Castanera R."/>
            <person name="Culley D."/>
            <person name="Daum C."/>
            <person name="Ezra D."/>
            <person name="Gonzalez J."/>
            <person name="Henrissat B."/>
            <person name="Kuo A."/>
            <person name="Liang C."/>
            <person name="Lipzen A."/>
            <person name="Lutzoni F."/>
            <person name="Magnuson J."/>
            <person name="Mondo S."/>
            <person name="Nolan M."/>
            <person name="Ohm R."/>
            <person name="Pangilinan J."/>
            <person name="Park H.-J."/>
            <person name="Ramirez L."/>
            <person name="Alfaro M."/>
            <person name="Sun H."/>
            <person name="Tritt A."/>
            <person name="Yoshinaga Y."/>
            <person name="Zwiers L.-H."/>
            <person name="Turgeon B."/>
            <person name="Goodwin S."/>
            <person name="Spatafora J."/>
            <person name="Crous P."/>
            <person name="Grigoriev I."/>
        </authorList>
    </citation>
    <scope>NUCLEOTIDE SEQUENCE</scope>
    <source>
        <strain evidence="7">CBS 260.36</strain>
    </source>
</reference>
<keyword evidence="3" id="KW-0805">Transcription regulation</keyword>
<keyword evidence="2" id="KW-0678">Repressor</keyword>
<proteinExistence type="predicted"/>
<evidence type="ECO:0000313" key="8">
    <source>
        <dbReference type="Proteomes" id="UP000799439"/>
    </source>
</evidence>
<feature type="compositionally biased region" description="Basic and acidic residues" evidence="6">
    <location>
        <begin position="75"/>
        <end position="95"/>
    </location>
</feature>
<evidence type="ECO:0000256" key="4">
    <source>
        <dbReference type="ARBA" id="ARBA00023163"/>
    </source>
</evidence>
<evidence type="ECO:0000313" key="7">
    <source>
        <dbReference type="EMBL" id="KAF2147771.1"/>
    </source>
</evidence>
<evidence type="ECO:0000256" key="1">
    <source>
        <dbReference type="ARBA" id="ARBA00004123"/>
    </source>
</evidence>
<feature type="compositionally biased region" description="Polar residues" evidence="6">
    <location>
        <begin position="38"/>
        <end position="51"/>
    </location>
</feature>
<feature type="compositionally biased region" description="Basic and acidic residues" evidence="6">
    <location>
        <begin position="157"/>
        <end position="178"/>
    </location>
</feature>
<dbReference type="AlphaFoldDB" id="A0A9P4IT01"/>
<dbReference type="PANTHER" id="PTHR21964">
    <property type="entry name" value="BREAST CANCER METASTASIS-SUPPRESSOR 1"/>
    <property type="match status" value="1"/>
</dbReference>
<keyword evidence="8" id="KW-1185">Reference proteome</keyword>
<name>A0A9P4IT01_9PEZI</name>
<feature type="region of interest" description="Disordered" evidence="6">
    <location>
        <begin position="204"/>
        <end position="317"/>
    </location>
</feature>
<accession>A0A9P4IT01</accession>
<keyword evidence="4" id="KW-0804">Transcription</keyword>
<dbReference type="Pfam" id="PF08598">
    <property type="entry name" value="Sds3"/>
    <property type="match status" value="1"/>
</dbReference>